<feature type="domain" description="Peptidase M1 membrane alanine aminopeptidase" evidence="4">
    <location>
        <begin position="332"/>
        <end position="512"/>
    </location>
</feature>
<dbReference type="CDD" id="cd09604">
    <property type="entry name" value="M1_APN_like"/>
    <property type="match status" value="1"/>
</dbReference>
<accession>A0A1M4UHP1</accession>
<dbReference type="PANTHER" id="PTHR45726:SF3">
    <property type="entry name" value="LEUKOTRIENE A-4 HYDROLASE"/>
    <property type="match status" value="1"/>
</dbReference>
<reference evidence="5 6" key="1">
    <citation type="submission" date="2016-11" db="EMBL/GenBank/DDBJ databases">
        <authorList>
            <person name="Jaros S."/>
            <person name="Januszkiewicz K."/>
            <person name="Wedrychowicz H."/>
        </authorList>
    </citation>
    <scope>NUCLEOTIDE SEQUENCE [LARGE SCALE GENOMIC DNA]</scope>
    <source>
        <strain evidence="5 6">DSM 18119</strain>
    </source>
</reference>
<dbReference type="Gene3D" id="1.10.390.10">
    <property type="entry name" value="Neutral Protease Domain 2"/>
    <property type="match status" value="1"/>
</dbReference>
<organism evidence="5 6">
    <name type="scientific">Flavisolibacter ginsengisoli DSM 18119</name>
    <dbReference type="NCBI Taxonomy" id="1121884"/>
    <lineage>
        <taxon>Bacteria</taxon>
        <taxon>Pseudomonadati</taxon>
        <taxon>Bacteroidota</taxon>
        <taxon>Chitinophagia</taxon>
        <taxon>Chitinophagales</taxon>
        <taxon>Chitinophagaceae</taxon>
        <taxon>Flavisolibacter</taxon>
    </lineage>
</organism>
<keyword evidence="2" id="KW-0479">Metal-binding</keyword>
<keyword evidence="2" id="KW-0862">Zinc</keyword>
<feature type="chain" id="PRO_5013087095" evidence="3">
    <location>
        <begin position="28"/>
        <end position="955"/>
    </location>
</feature>
<dbReference type="GO" id="GO:0008237">
    <property type="term" value="F:metallopeptidase activity"/>
    <property type="evidence" value="ECO:0007669"/>
    <property type="project" value="InterPro"/>
</dbReference>
<dbReference type="InterPro" id="IPR014782">
    <property type="entry name" value="Peptidase_M1_dom"/>
</dbReference>
<dbReference type="GO" id="GO:0008270">
    <property type="term" value="F:zinc ion binding"/>
    <property type="evidence" value="ECO:0007669"/>
    <property type="project" value="InterPro"/>
</dbReference>
<dbReference type="InterPro" id="IPR027268">
    <property type="entry name" value="Peptidase_M4/M1_CTD_sf"/>
</dbReference>
<feature type="binding site" evidence="2">
    <location>
        <position position="408"/>
    </location>
    <ligand>
        <name>Zn(2+)</name>
        <dbReference type="ChEBI" id="CHEBI:29105"/>
        <note>catalytic</note>
    </ligand>
</feature>
<evidence type="ECO:0000313" key="5">
    <source>
        <dbReference type="EMBL" id="SHE56217.1"/>
    </source>
</evidence>
<evidence type="ECO:0000313" key="6">
    <source>
        <dbReference type="Proteomes" id="UP000184048"/>
    </source>
</evidence>
<comment type="cofactor">
    <cofactor evidence="2">
        <name>Zn(2+)</name>
        <dbReference type="ChEBI" id="CHEBI:29105"/>
    </cofactor>
    <text evidence="2">Binds 1 zinc ion per subunit.</text>
</comment>
<evidence type="ECO:0000256" key="2">
    <source>
        <dbReference type="PIRSR" id="PIRSR634015-3"/>
    </source>
</evidence>
<dbReference type="Pfam" id="PF01433">
    <property type="entry name" value="Peptidase_M1"/>
    <property type="match status" value="1"/>
</dbReference>
<feature type="active site" description="Proton donor" evidence="1">
    <location>
        <position position="463"/>
    </location>
</feature>
<dbReference type="STRING" id="1121884.SAMN02745131_00658"/>
<protein>
    <submittedName>
        <fullName evidence="5">Peptidase family M1</fullName>
    </submittedName>
</protein>
<feature type="signal peptide" evidence="3">
    <location>
        <begin position="1"/>
        <end position="27"/>
    </location>
</feature>
<dbReference type="SUPFAM" id="SSF55486">
    <property type="entry name" value="Metalloproteases ('zincins'), catalytic domain"/>
    <property type="match status" value="1"/>
</dbReference>
<feature type="binding site" evidence="2">
    <location>
        <position position="389"/>
    </location>
    <ligand>
        <name>Zn(2+)</name>
        <dbReference type="ChEBI" id="CHEBI:29105"/>
        <note>catalytic</note>
    </ligand>
</feature>
<sequence>MIKHISLQKLFLILAACCFFHNGIAQYWQQKVSYVIDVTLNDKEKTLDAYEKITYTNNSPDTLSFIWFHLWPNAYKNDKTAFSDQLLVNGNTKFYFSDKEQKGYINRLDFKVNGIPARTVDHPEYIDIIKLLLPKPLAPGQEVIISTPFHVKLPFNFSRGGYDGQSFQVSQWYPKPAVYDQNGWHPMPYLDQGEFYSEFGSFDVRITVPADYVVAATGNLQNEEELKWMATRNDTSGTFPAPRTHTKVKQTRKPGSKTISNNPVQATAQQAQTKTLQYLQNKVHDFAWFANKKFIVNHDSCLLPSGRQIQVFTYYTREEKETWNASTSYAKDAIRFYSSEVGEYPYDIVSVVQGPQSFGGGMEYPTITIISPMPSAKELDVTIAHEIGHNWFYGILASNERDHPWMDEGLNSFYEKKYTEGKYGRSSQEEELFFQTKALRHTDQPIETTSQQFSESNYGLVAYHKTAEWMAYLEEKLGKEAFRNAMQRYFKDWQFRHPQPTDFREEIEQTSPQVANELFPLLSKKGILPNHELNGSTIISPVIKHSVRNYLLNPTRNALILSPAIGINSYDKFMIGAIITNYKLPPSKFQLLAIPLYGTGSKQFNWLGKLNYTITSNGIIRKSDVFVNSSRFSMDEFTGTAGEKIRMQFRKITPGIKLTFRENDPRSTINKYIQWKTFFINEESIHFTNDSIISGTDTTLVTRYSTNSKDRYLNQLKFVYENSRALYPFNASLLVEQSTDFIRPSITANYFFNYPKKGGLNVRFFAGKFLYLNGKTIAKQFANDRYHLNMSGAKGYEDYTYSDYFIGRNRFEGLESQQIMIRDGGFKVRTDLLADKTGKTDDWLTALNFTTTVPDNINPLSVLPVKIPLRLFLDVGTYAEPWKTNTGDSRFLFDAGIQIPLLAETLNIYIPLLYSKTYGDYFKSHKPETSFWKNVSFSIDLFNRDIKALNREVEF</sequence>
<keyword evidence="6" id="KW-1185">Reference proteome</keyword>
<gene>
    <name evidence="5" type="ORF">SAMN02745131_00658</name>
</gene>
<evidence type="ECO:0000256" key="1">
    <source>
        <dbReference type="PIRSR" id="PIRSR634015-1"/>
    </source>
</evidence>
<dbReference type="InterPro" id="IPR034015">
    <property type="entry name" value="M1_LTA4H"/>
</dbReference>
<evidence type="ECO:0000259" key="4">
    <source>
        <dbReference type="Pfam" id="PF01433"/>
    </source>
</evidence>
<dbReference type="AlphaFoldDB" id="A0A1M4UHP1"/>
<proteinExistence type="predicted"/>
<keyword evidence="3" id="KW-0732">Signal</keyword>
<feature type="binding site" evidence="2">
    <location>
        <position position="385"/>
    </location>
    <ligand>
        <name>Zn(2+)</name>
        <dbReference type="ChEBI" id="CHEBI:29105"/>
        <note>catalytic</note>
    </ligand>
</feature>
<name>A0A1M4UHP1_9BACT</name>
<evidence type="ECO:0000256" key="3">
    <source>
        <dbReference type="SAM" id="SignalP"/>
    </source>
</evidence>
<dbReference type="EMBL" id="FQUU01000002">
    <property type="protein sequence ID" value="SHE56217.1"/>
    <property type="molecule type" value="Genomic_DNA"/>
</dbReference>
<dbReference type="PANTHER" id="PTHR45726">
    <property type="entry name" value="LEUKOTRIENE A-4 HYDROLASE"/>
    <property type="match status" value="1"/>
</dbReference>
<feature type="active site" description="Proton acceptor" evidence="1">
    <location>
        <position position="386"/>
    </location>
</feature>
<dbReference type="Proteomes" id="UP000184048">
    <property type="component" value="Unassembled WGS sequence"/>
</dbReference>